<dbReference type="EMBL" id="JAAMPJ010000009">
    <property type="protein sequence ID" value="NGY63197.1"/>
    <property type="molecule type" value="Genomic_DNA"/>
</dbReference>
<comment type="caution">
    <text evidence="1">The sequence shown here is derived from an EMBL/GenBank/DDBJ whole genome shotgun (WGS) entry which is preliminary data.</text>
</comment>
<dbReference type="Proteomes" id="UP000481360">
    <property type="component" value="Unassembled WGS sequence"/>
</dbReference>
<protein>
    <submittedName>
        <fullName evidence="1">Uncharacterized protein</fullName>
    </submittedName>
</protein>
<name>A0A7C9W266_9PSEU</name>
<dbReference type="AlphaFoldDB" id="A0A7C9W266"/>
<reference evidence="1 2" key="1">
    <citation type="submission" date="2020-03" db="EMBL/GenBank/DDBJ databases">
        <title>Isolation and identification of active actinomycetes.</title>
        <authorList>
            <person name="Sun X."/>
        </authorList>
    </citation>
    <scope>NUCLEOTIDE SEQUENCE [LARGE SCALE GENOMIC DNA]</scope>
    <source>
        <strain evidence="1 2">NEAU-D13</strain>
    </source>
</reference>
<organism evidence="1 2">
    <name type="scientific">Lentzea alba</name>
    <dbReference type="NCBI Taxonomy" id="2714351"/>
    <lineage>
        <taxon>Bacteria</taxon>
        <taxon>Bacillati</taxon>
        <taxon>Actinomycetota</taxon>
        <taxon>Actinomycetes</taxon>
        <taxon>Pseudonocardiales</taxon>
        <taxon>Pseudonocardiaceae</taxon>
        <taxon>Lentzea</taxon>
    </lineage>
</organism>
<evidence type="ECO:0000313" key="2">
    <source>
        <dbReference type="Proteomes" id="UP000481360"/>
    </source>
</evidence>
<sequence length="47" mass="5129">MGDVDDLELPGEDCSSRALFLLVRLVIRNSVMAVTIIDLPDTGQSPR</sequence>
<gene>
    <name evidence="1" type="ORF">G7043_30185</name>
</gene>
<dbReference type="RefSeq" id="WP_166051352.1">
    <property type="nucleotide sequence ID" value="NZ_JAAMPJ010000009.1"/>
</dbReference>
<evidence type="ECO:0000313" key="1">
    <source>
        <dbReference type="EMBL" id="NGY63197.1"/>
    </source>
</evidence>
<keyword evidence="2" id="KW-1185">Reference proteome</keyword>
<proteinExistence type="predicted"/>
<accession>A0A7C9W266</accession>